<dbReference type="Gene3D" id="3.40.50.720">
    <property type="entry name" value="NAD(P)-binding Rossmann-like Domain"/>
    <property type="match status" value="1"/>
</dbReference>
<evidence type="ECO:0000313" key="2">
    <source>
        <dbReference type="EMBL" id="KKN87071.1"/>
    </source>
</evidence>
<protein>
    <recommendedName>
        <fullName evidence="1">NAD(P)-binding domain-containing protein</fullName>
    </recommendedName>
</protein>
<gene>
    <name evidence="2" type="ORF">LCGC14_0263410</name>
</gene>
<feature type="domain" description="NAD(P)-binding" evidence="1">
    <location>
        <begin position="4"/>
        <end position="309"/>
    </location>
</feature>
<comment type="caution">
    <text evidence="2">The sequence shown here is derived from an EMBL/GenBank/DDBJ whole genome shotgun (WGS) entry which is preliminary data.</text>
</comment>
<accession>A0A0F9WLZ0</accession>
<evidence type="ECO:0000259" key="1">
    <source>
        <dbReference type="Pfam" id="PF16363"/>
    </source>
</evidence>
<reference evidence="2" key="1">
    <citation type="journal article" date="2015" name="Nature">
        <title>Complex archaea that bridge the gap between prokaryotes and eukaryotes.</title>
        <authorList>
            <person name="Spang A."/>
            <person name="Saw J.H."/>
            <person name="Jorgensen S.L."/>
            <person name="Zaremba-Niedzwiedzka K."/>
            <person name="Martijn J."/>
            <person name="Lind A.E."/>
            <person name="van Eijk R."/>
            <person name="Schleper C."/>
            <person name="Guy L."/>
            <person name="Ettema T.J."/>
        </authorList>
    </citation>
    <scope>NUCLEOTIDE SEQUENCE</scope>
</reference>
<dbReference type="Gene3D" id="3.90.25.10">
    <property type="entry name" value="UDP-galactose 4-epimerase, domain 1"/>
    <property type="match status" value="1"/>
</dbReference>
<dbReference type="EMBL" id="LAZR01000142">
    <property type="protein sequence ID" value="KKN87071.1"/>
    <property type="molecule type" value="Genomic_DNA"/>
</dbReference>
<name>A0A0F9WLZ0_9ZZZZ</name>
<dbReference type="SUPFAM" id="SSF51735">
    <property type="entry name" value="NAD(P)-binding Rossmann-fold domains"/>
    <property type="match status" value="1"/>
</dbReference>
<dbReference type="InterPro" id="IPR016040">
    <property type="entry name" value="NAD(P)-bd_dom"/>
</dbReference>
<dbReference type="AlphaFoldDB" id="A0A0F9WLZ0"/>
<proteinExistence type="predicted"/>
<dbReference type="Pfam" id="PF16363">
    <property type="entry name" value="GDP_Man_Dehyd"/>
    <property type="match status" value="1"/>
</dbReference>
<sequence>MRVLITGITGFVGSHLADYILENHPDVETYGLKRWRSPRDNIKHIEDRLKLYDGDLRDLSSMLTMAREIRPDWIFHIAAQSYVPYSLQTPNDTITTNIIGTINLLEAVRLAGIAPKIHVCSSPEVYGQPDENDMPITEECPLRPLSPYAVGKMGEDALAYMYSQVYGIGTVRSRAFTHTGPRRGEVFVVSAFAKQIARIEKGLQEPVLRVGNLNSVRTFCDVRDTVRAYWLLLDKGEPGEVYNIAGDEIMDMRSVLGILLSFSNIHPKVEVAERLLRSKDVTIQIADDSKFRKLTGWEPRIPLRQTLSDTLQYWREI</sequence>
<dbReference type="InterPro" id="IPR036291">
    <property type="entry name" value="NAD(P)-bd_dom_sf"/>
</dbReference>
<organism evidence="2">
    <name type="scientific">marine sediment metagenome</name>
    <dbReference type="NCBI Taxonomy" id="412755"/>
    <lineage>
        <taxon>unclassified sequences</taxon>
        <taxon>metagenomes</taxon>
        <taxon>ecological metagenomes</taxon>
    </lineage>
</organism>
<dbReference type="PANTHER" id="PTHR43000">
    <property type="entry name" value="DTDP-D-GLUCOSE 4,6-DEHYDRATASE-RELATED"/>
    <property type="match status" value="1"/>
</dbReference>
<dbReference type="CDD" id="cd05260">
    <property type="entry name" value="GDP_MD_SDR_e"/>
    <property type="match status" value="1"/>
</dbReference>